<dbReference type="InterPro" id="IPR035940">
    <property type="entry name" value="CAP_sf"/>
</dbReference>
<reference evidence="2 3" key="1">
    <citation type="submission" date="2016-12" db="EMBL/GenBank/DDBJ databases">
        <authorList>
            <person name="Song W.-J."/>
            <person name="Kurnit D.M."/>
        </authorList>
    </citation>
    <scope>NUCLEOTIDE SEQUENCE [LARGE SCALE GENOMIC DNA]</scope>
    <source>
        <strain evidence="2 3">DSM 19599</strain>
    </source>
</reference>
<dbReference type="Pfam" id="PF00188">
    <property type="entry name" value="CAP"/>
    <property type="match status" value="1"/>
</dbReference>
<sequence length="219" mass="22257">MTAAVETVAVMTRITPLRHLSRAPRAAAAAIALALAAGLSGCADTSPSRSQPSFYDYLGVPGATVDAAMAASMISGYRANHGLGPVSVDPELDRLAAAQAAVMASRNDIRHALDGDRQTKARLAKAGYVTTTAVENVSAGYRTLAEAFSGWRDSPPHNKNMLNPAVTRIGIGIAYAPDSKYKVFWSLILAAPASAPAATAAAGSPASATTAAAPAKPAG</sequence>
<dbReference type="AlphaFoldDB" id="A0A1M7ZFF6"/>
<dbReference type="STRING" id="1123029.SAMN02745172_01519"/>
<dbReference type="InterPro" id="IPR014044">
    <property type="entry name" value="CAP_dom"/>
</dbReference>
<evidence type="ECO:0000313" key="2">
    <source>
        <dbReference type="EMBL" id="SHO63651.1"/>
    </source>
</evidence>
<dbReference type="SUPFAM" id="SSF55797">
    <property type="entry name" value="PR-1-like"/>
    <property type="match status" value="1"/>
</dbReference>
<dbReference type="PANTHER" id="PTHR31157:SF1">
    <property type="entry name" value="SCP DOMAIN-CONTAINING PROTEIN"/>
    <property type="match status" value="1"/>
</dbReference>
<proteinExistence type="predicted"/>
<dbReference type="CDD" id="cd05379">
    <property type="entry name" value="CAP_bacterial"/>
    <property type="match status" value="1"/>
</dbReference>
<dbReference type="Gene3D" id="3.40.33.10">
    <property type="entry name" value="CAP"/>
    <property type="match status" value="1"/>
</dbReference>
<accession>A0A1M7ZFF6</accession>
<keyword evidence="3" id="KW-1185">Reference proteome</keyword>
<dbReference type="EMBL" id="FRXO01000002">
    <property type="protein sequence ID" value="SHO63651.1"/>
    <property type="molecule type" value="Genomic_DNA"/>
</dbReference>
<evidence type="ECO:0000259" key="1">
    <source>
        <dbReference type="Pfam" id="PF00188"/>
    </source>
</evidence>
<evidence type="ECO:0000313" key="3">
    <source>
        <dbReference type="Proteomes" id="UP000186406"/>
    </source>
</evidence>
<dbReference type="PANTHER" id="PTHR31157">
    <property type="entry name" value="SCP DOMAIN-CONTAINING PROTEIN"/>
    <property type="match status" value="1"/>
</dbReference>
<organism evidence="2 3">
    <name type="scientific">Pseudoxanthobacter soli DSM 19599</name>
    <dbReference type="NCBI Taxonomy" id="1123029"/>
    <lineage>
        <taxon>Bacteria</taxon>
        <taxon>Pseudomonadati</taxon>
        <taxon>Pseudomonadota</taxon>
        <taxon>Alphaproteobacteria</taxon>
        <taxon>Hyphomicrobiales</taxon>
        <taxon>Segnochrobactraceae</taxon>
        <taxon>Pseudoxanthobacter</taxon>
    </lineage>
</organism>
<gene>
    <name evidence="2" type="ORF">SAMN02745172_01519</name>
</gene>
<name>A0A1M7ZFF6_9HYPH</name>
<feature type="domain" description="SCP" evidence="1">
    <location>
        <begin position="73"/>
        <end position="187"/>
    </location>
</feature>
<dbReference type="Proteomes" id="UP000186406">
    <property type="component" value="Unassembled WGS sequence"/>
</dbReference>
<protein>
    <submittedName>
        <fullName evidence="2">Uncharacterized conserved protein YkwD, contains CAP (CSP/antigen 5/PR1) domain</fullName>
    </submittedName>
</protein>